<dbReference type="PRINTS" id="PR00505">
    <property type="entry name" value="D12N6MTFRASE"/>
</dbReference>
<proteinExistence type="inferred from homology"/>
<dbReference type="Pfam" id="PF02086">
    <property type="entry name" value="MethyltransfD12"/>
    <property type="match status" value="1"/>
</dbReference>
<dbReference type="GO" id="GO:0009307">
    <property type="term" value="P:DNA restriction-modification system"/>
    <property type="evidence" value="ECO:0007669"/>
    <property type="project" value="InterPro"/>
</dbReference>
<dbReference type="InterPro" id="IPR023095">
    <property type="entry name" value="Ade_MeTrfase_dom_2"/>
</dbReference>
<dbReference type="NCBIfam" id="TIGR00571">
    <property type="entry name" value="dam"/>
    <property type="match status" value="1"/>
</dbReference>
<evidence type="ECO:0000256" key="2">
    <source>
        <dbReference type="ARBA" id="ARBA00011900"/>
    </source>
</evidence>
<dbReference type="SUPFAM" id="SSF53335">
    <property type="entry name" value="S-adenosyl-L-methionine-dependent methyltransferases"/>
    <property type="match status" value="1"/>
</dbReference>
<evidence type="ECO:0000256" key="5">
    <source>
        <dbReference type="ARBA" id="ARBA00022691"/>
    </source>
</evidence>
<dbReference type="EMBL" id="LNQE01001336">
    <property type="protein sequence ID" value="KUG19009.1"/>
    <property type="molecule type" value="Genomic_DNA"/>
</dbReference>
<dbReference type="GO" id="GO:0006298">
    <property type="term" value="P:mismatch repair"/>
    <property type="evidence" value="ECO:0007669"/>
    <property type="project" value="TreeGrafter"/>
</dbReference>
<sequence length="314" mass="36112">MRERLSAKPFMKWAGGKTQLLGAFERRFPPGLGRGPITRYIEPFVGGGAVFFSVARRCRPCESFLFDINEELILVYTVVKRDVENLIDQLALLESAFLPLDAEGRGLFYYGVRGLLNRTRPEIDFSRYSDSWTQRAAQLLFLNRTCYNGLFRVNRRGDFNVPFGRYKRPRILDADNLRAVSRLLEHTEVSSGDFTACEPLVDERTFVYIDPPYRPLNETSRFTSYSRSRFDDQDQIRLAEFCRVLDRKGAKVMISNSDPKNEDPGNDFFDELYAGFTIERVPARRAINCRGKGRGPLNELIITNYSHRAGAKQD</sequence>
<dbReference type="AlphaFoldDB" id="A0A0W8FDX8"/>
<dbReference type="InterPro" id="IPR012327">
    <property type="entry name" value="MeTrfase_D12"/>
</dbReference>
<comment type="caution">
    <text evidence="7">The sequence shown here is derived from an EMBL/GenBank/DDBJ whole genome shotgun (WGS) entry which is preliminary data.</text>
</comment>
<dbReference type="GO" id="GO:0032259">
    <property type="term" value="P:methylation"/>
    <property type="evidence" value="ECO:0007669"/>
    <property type="project" value="UniProtKB-KW"/>
</dbReference>
<dbReference type="PANTHER" id="PTHR30481:SF3">
    <property type="entry name" value="DNA ADENINE METHYLASE"/>
    <property type="match status" value="1"/>
</dbReference>
<dbReference type="PROSITE" id="PS00092">
    <property type="entry name" value="N6_MTASE"/>
    <property type="match status" value="1"/>
</dbReference>
<keyword evidence="3 7" id="KW-0489">Methyltransferase</keyword>
<dbReference type="GO" id="GO:0009007">
    <property type="term" value="F:site-specific DNA-methyltransferase (adenine-specific) activity"/>
    <property type="evidence" value="ECO:0007669"/>
    <property type="project" value="UniProtKB-EC"/>
</dbReference>
<dbReference type="PANTHER" id="PTHR30481">
    <property type="entry name" value="DNA ADENINE METHYLASE"/>
    <property type="match status" value="1"/>
</dbReference>
<evidence type="ECO:0000313" key="7">
    <source>
        <dbReference type="EMBL" id="KUG19009.1"/>
    </source>
</evidence>
<keyword evidence="5" id="KW-0949">S-adenosyl-L-methionine</keyword>
<accession>A0A0W8FDX8</accession>
<keyword evidence="4 7" id="KW-0808">Transferase</keyword>
<dbReference type="EC" id="2.1.1.72" evidence="2"/>
<evidence type="ECO:0000256" key="6">
    <source>
        <dbReference type="ARBA" id="ARBA00047942"/>
    </source>
</evidence>
<evidence type="ECO:0000256" key="3">
    <source>
        <dbReference type="ARBA" id="ARBA00022603"/>
    </source>
</evidence>
<evidence type="ECO:0000256" key="4">
    <source>
        <dbReference type="ARBA" id="ARBA00022679"/>
    </source>
</evidence>
<dbReference type="GO" id="GO:0043565">
    <property type="term" value="F:sequence-specific DNA binding"/>
    <property type="evidence" value="ECO:0007669"/>
    <property type="project" value="TreeGrafter"/>
</dbReference>
<gene>
    <name evidence="7" type="ORF">ASZ90_011290</name>
</gene>
<dbReference type="InterPro" id="IPR012263">
    <property type="entry name" value="M_m6A_EcoRV"/>
</dbReference>
<dbReference type="InterPro" id="IPR002052">
    <property type="entry name" value="DNA_methylase_N6_adenine_CS"/>
</dbReference>
<reference evidence="7" key="1">
    <citation type="journal article" date="2015" name="Proc. Natl. Acad. Sci. U.S.A.">
        <title>Networks of energetic and metabolic interactions define dynamics in microbial communities.</title>
        <authorList>
            <person name="Embree M."/>
            <person name="Liu J.K."/>
            <person name="Al-Bassam M.M."/>
            <person name="Zengler K."/>
        </authorList>
    </citation>
    <scope>NUCLEOTIDE SEQUENCE</scope>
</reference>
<dbReference type="Gene3D" id="3.40.50.150">
    <property type="entry name" value="Vaccinia Virus protein VP39"/>
    <property type="match status" value="1"/>
</dbReference>
<comment type="catalytic activity">
    <reaction evidence="6">
        <text>a 2'-deoxyadenosine in DNA + S-adenosyl-L-methionine = an N(6)-methyl-2'-deoxyadenosine in DNA + S-adenosyl-L-homocysteine + H(+)</text>
        <dbReference type="Rhea" id="RHEA:15197"/>
        <dbReference type="Rhea" id="RHEA-COMP:12418"/>
        <dbReference type="Rhea" id="RHEA-COMP:12419"/>
        <dbReference type="ChEBI" id="CHEBI:15378"/>
        <dbReference type="ChEBI" id="CHEBI:57856"/>
        <dbReference type="ChEBI" id="CHEBI:59789"/>
        <dbReference type="ChEBI" id="CHEBI:90615"/>
        <dbReference type="ChEBI" id="CHEBI:90616"/>
        <dbReference type="EC" id="2.1.1.72"/>
    </reaction>
</comment>
<evidence type="ECO:0000256" key="1">
    <source>
        <dbReference type="ARBA" id="ARBA00006594"/>
    </source>
</evidence>
<dbReference type="GO" id="GO:1904047">
    <property type="term" value="F:S-adenosyl-L-methionine binding"/>
    <property type="evidence" value="ECO:0007669"/>
    <property type="project" value="TreeGrafter"/>
</dbReference>
<dbReference type="Gene3D" id="1.10.1020.10">
    <property type="entry name" value="Adenine-specific Methyltransferase, Domain 2"/>
    <property type="match status" value="1"/>
</dbReference>
<dbReference type="InterPro" id="IPR029063">
    <property type="entry name" value="SAM-dependent_MTases_sf"/>
</dbReference>
<name>A0A0W8FDX8_9ZZZZ</name>
<comment type="similarity">
    <text evidence="1">Belongs to the N(4)/N(6)-methyltransferase family.</text>
</comment>
<organism evidence="7">
    <name type="scientific">hydrocarbon metagenome</name>
    <dbReference type="NCBI Taxonomy" id="938273"/>
    <lineage>
        <taxon>unclassified sequences</taxon>
        <taxon>metagenomes</taxon>
        <taxon>ecological metagenomes</taxon>
    </lineage>
</organism>
<protein>
    <recommendedName>
        <fullName evidence="2">site-specific DNA-methyltransferase (adenine-specific)</fullName>
        <ecNumber evidence="2">2.1.1.72</ecNumber>
    </recommendedName>
</protein>
<dbReference type="PIRSF" id="PIRSF000398">
    <property type="entry name" value="M_m6A_EcoRV"/>
    <property type="match status" value="1"/>
</dbReference>